<sequence>MRFAEENAGRSRQEEKSRSYKEGVKSYGPSVDHSWEPIRRSGRSFAEVLMNSKGEGNGDAPLGPPAKVVMVAEETNAFEELHGKALIGRAADLSSLTSLNLLVNRPILGGVEIQYLGGLSEGSEESSEGEGVRVGPEVVTVSPRAAHVNLLKDGNVGLPEKGRVVGLNLSRALAEIRPKVESQAHRRWALPGQRRDLYLDKFLGPIVDKPINALEVSGNNEETPVVGSKGGFDLNVRVSPDPALSDPGSFVGESAASGCVDGGLGGDPGASMDEGMEEEVGETLKIGATVGVEGKDFRDLVRSVVQEEGINMVGQ</sequence>
<accession>A0ACB9HL44</accession>
<name>A0ACB9HL44_9ASTR</name>
<proteinExistence type="predicted"/>
<protein>
    <submittedName>
        <fullName evidence="1">Uncharacterized protein</fullName>
    </submittedName>
</protein>
<evidence type="ECO:0000313" key="1">
    <source>
        <dbReference type="EMBL" id="KAI3796191.1"/>
    </source>
</evidence>
<dbReference type="EMBL" id="CM042029">
    <property type="protein sequence ID" value="KAI3796191.1"/>
    <property type="molecule type" value="Genomic_DNA"/>
</dbReference>
<evidence type="ECO:0000313" key="2">
    <source>
        <dbReference type="Proteomes" id="UP001056120"/>
    </source>
</evidence>
<keyword evidence="2" id="KW-1185">Reference proteome</keyword>
<comment type="caution">
    <text evidence="1">The sequence shown here is derived from an EMBL/GenBank/DDBJ whole genome shotgun (WGS) entry which is preliminary data.</text>
</comment>
<organism evidence="1 2">
    <name type="scientific">Smallanthus sonchifolius</name>
    <dbReference type="NCBI Taxonomy" id="185202"/>
    <lineage>
        <taxon>Eukaryota</taxon>
        <taxon>Viridiplantae</taxon>
        <taxon>Streptophyta</taxon>
        <taxon>Embryophyta</taxon>
        <taxon>Tracheophyta</taxon>
        <taxon>Spermatophyta</taxon>
        <taxon>Magnoliopsida</taxon>
        <taxon>eudicotyledons</taxon>
        <taxon>Gunneridae</taxon>
        <taxon>Pentapetalae</taxon>
        <taxon>asterids</taxon>
        <taxon>campanulids</taxon>
        <taxon>Asterales</taxon>
        <taxon>Asteraceae</taxon>
        <taxon>Asteroideae</taxon>
        <taxon>Heliantheae alliance</taxon>
        <taxon>Millerieae</taxon>
        <taxon>Smallanthus</taxon>
    </lineage>
</organism>
<dbReference type="Proteomes" id="UP001056120">
    <property type="component" value="Linkage Group LG12"/>
</dbReference>
<reference evidence="1 2" key="2">
    <citation type="journal article" date="2022" name="Mol. Ecol. Resour.">
        <title>The genomes of chicory, endive, great burdock and yacon provide insights into Asteraceae paleo-polyploidization history and plant inulin production.</title>
        <authorList>
            <person name="Fan W."/>
            <person name="Wang S."/>
            <person name="Wang H."/>
            <person name="Wang A."/>
            <person name="Jiang F."/>
            <person name="Liu H."/>
            <person name="Zhao H."/>
            <person name="Xu D."/>
            <person name="Zhang Y."/>
        </authorList>
    </citation>
    <scope>NUCLEOTIDE SEQUENCE [LARGE SCALE GENOMIC DNA]</scope>
    <source>
        <strain evidence="2">cv. Yunnan</strain>
        <tissue evidence="1">Leaves</tissue>
    </source>
</reference>
<gene>
    <name evidence="1" type="ORF">L1987_38856</name>
</gene>
<reference evidence="2" key="1">
    <citation type="journal article" date="2022" name="Mol. Ecol. Resour.">
        <title>The genomes of chicory, endive, great burdock and yacon provide insights into Asteraceae palaeo-polyploidization history and plant inulin production.</title>
        <authorList>
            <person name="Fan W."/>
            <person name="Wang S."/>
            <person name="Wang H."/>
            <person name="Wang A."/>
            <person name="Jiang F."/>
            <person name="Liu H."/>
            <person name="Zhao H."/>
            <person name="Xu D."/>
            <person name="Zhang Y."/>
        </authorList>
    </citation>
    <scope>NUCLEOTIDE SEQUENCE [LARGE SCALE GENOMIC DNA]</scope>
    <source>
        <strain evidence="2">cv. Yunnan</strain>
    </source>
</reference>